<dbReference type="RefSeq" id="WP_176273294.1">
    <property type="nucleotide sequence ID" value="NZ_JABWTA010000001.1"/>
</dbReference>
<reference evidence="2 3" key="1">
    <citation type="submission" date="2020-06" db="EMBL/GenBank/DDBJ databases">
        <title>Altererythrobacter lutimaris sp. nov., a marine bacterium isolated from a tidal flat.</title>
        <authorList>
            <person name="Kim D."/>
            <person name="Yoo Y."/>
            <person name="Kim J.-J."/>
        </authorList>
    </citation>
    <scope>NUCLEOTIDE SEQUENCE [LARGE SCALE GENOMIC DNA]</scope>
    <source>
        <strain evidence="2 3">JGD-16</strain>
    </source>
</reference>
<proteinExistence type="predicted"/>
<comment type="caution">
    <text evidence="2">The sequence shown here is derived from an EMBL/GenBank/DDBJ whole genome shotgun (WGS) entry which is preliminary data.</text>
</comment>
<sequence length="153" mass="17141">MSQTRTFRRQHAALEKLATELSEAMSRIDADPDAERCAHIIAKMTGILILHLAAEDRSLYPRMIASSDPAVSKTASEFAEEMGNLAPAYSEFEAKWRSADAICDDPQGFRQEAQAILQALSTRIHRENTVLYPIAESMQSRKMSVEHPMMACR</sequence>
<dbReference type="AlphaFoldDB" id="A0A850HCP7"/>
<feature type="domain" description="Hemerythrin-like" evidence="1">
    <location>
        <begin position="5"/>
        <end position="135"/>
    </location>
</feature>
<gene>
    <name evidence="2" type="ORF">HUO12_09315</name>
</gene>
<accession>A0A850HCP7</accession>
<evidence type="ECO:0000259" key="1">
    <source>
        <dbReference type="Pfam" id="PF01814"/>
    </source>
</evidence>
<dbReference type="Proteomes" id="UP000546031">
    <property type="component" value="Unassembled WGS sequence"/>
</dbReference>
<dbReference type="InterPro" id="IPR012312">
    <property type="entry name" value="Hemerythrin-like"/>
</dbReference>
<evidence type="ECO:0000313" key="2">
    <source>
        <dbReference type="EMBL" id="NVE95095.1"/>
    </source>
</evidence>
<protein>
    <submittedName>
        <fullName evidence="2">Hemerythrin domain-containing protein</fullName>
    </submittedName>
</protein>
<evidence type="ECO:0000313" key="3">
    <source>
        <dbReference type="Proteomes" id="UP000546031"/>
    </source>
</evidence>
<dbReference type="EMBL" id="JABWTA010000001">
    <property type="protein sequence ID" value="NVE95095.1"/>
    <property type="molecule type" value="Genomic_DNA"/>
</dbReference>
<dbReference type="Pfam" id="PF01814">
    <property type="entry name" value="Hemerythrin"/>
    <property type="match status" value="1"/>
</dbReference>
<organism evidence="2 3">
    <name type="scientific">Altererythrobacter lutimaris</name>
    <dbReference type="NCBI Taxonomy" id="2743979"/>
    <lineage>
        <taxon>Bacteria</taxon>
        <taxon>Pseudomonadati</taxon>
        <taxon>Pseudomonadota</taxon>
        <taxon>Alphaproteobacteria</taxon>
        <taxon>Sphingomonadales</taxon>
        <taxon>Erythrobacteraceae</taxon>
        <taxon>Altererythrobacter</taxon>
    </lineage>
</organism>
<name>A0A850HCP7_9SPHN</name>
<keyword evidence="3" id="KW-1185">Reference proteome</keyword>
<dbReference type="Gene3D" id="1.20.120.520">
    <property type="entry name" value="nmb1532 protein domain like"/>
    <property type="match status" value="1"/>
</dbReference>